<accession>H0EXQ1</accession>
<dbReference type="Proteomes" id="UP000005446">
    <property type="component" value="Unassembled WGS sequence"/>
</dbReference>
<evidence type="ECO:0000313" key="2">
    <source>
        <dbReference type="Proteomes" id="UP000005446"/>
    </source>
</evidence>
<dbReference type="OrthoDB" id="10561465at2759"/>
<sequence>MKKYVVEEREVMEKMCTDWTDEVENDIRLFIATEITSDRDQSTIPNSDSSYRKTTIKIRCPNTAQSREMKEFKSE</sequence>
<proteinExistence type="predicted"/>
<evidence type="ECO:0000313" key="1">
    <source>
        <dbReference type="EMBL" id="EHK96686.1"/>
    </source>
</evidence>
<keyword evidence="2" id="KW-1185">Reference proteome</keyword>
<name>H0EXQ1_GLAL7</name>
<dbReference type="InParanoid" id="H0EXQ1"/>
<organism evidence="1 2">
    <name type="scientific">Glarea lozoyensis (strain ATCC 74030 / MF5533)</name>
    <dbReference type="NCBI Taxonomy" id="1104152"/>
    <lineage>
        <taxon>Eukaryota</taxon>
        <taxon>Fungi</taxon>
        <taxon>Dikarya</taxon>
        <taxon>Ascomycota</taxon>
        <taxon>Pezizomycotina</taxon>
        <taxon>Leotiomycetes</taxon>
        <taxon>Helotiales</taxon>
        <taxon>Helotiaceae</taxon>
        <taxon>Glarea</taxon>
    </lineage>
</organism>
<reference evidence="1 2" key="1">
    <citation type="journal article" date="2012" name="Eukaryot. Cell">
        <title>Genome sequence of the fungus Glarea lozoyensis: the first genome sequence of a species from the Helotiaceae family.</title>
        <authorList>
            <person name="Youssar L."/>
            <person name="Gruening B.A."/>
            <person name="Erxleben A."/>
            <person name="Guenther S."/>
            <person name="Huettel W."/>
        </authorList>
    </citation>
    <scope>NUCLEOTIDE SEQUENCE [LARGE SCALE GENOMIC DNA]</scope>
    <source>
        <strain evidence="2">ATCC 74030 / MF5533</strain>
    </source>
</reference>
<comment type="caution">
    <text evidence="1">The sequence shown here is derived from an EMBL/GenBank/DDBJ whole genome shotgun (WGS) entry which is preliminary data.</text>
</comment>
<gene>
    <name evidence="1" type="ORF">M7I_7590</name>
</gene>
<dbReference type="AlphaFoldDB" id="H0EXQ1"/>
<dbReference type="HOGENOM" id="CLU_2671289_0_0_1"/>
<dbReference type="EMBL" id="AGUE01000229">
    <property type="protein sequence ID" value="EHK96686.1"/>
    <property type="molecule type" value="Genomic_DNA"/>
</dbReference>
<protein>
    <submittedName>
        <fullName evidence="1">Uncharacterized protein</fullName>
    </submittedName>
</protein>